<dbReference type="PANTHER" id="PTHR30193">
    <property type="entry name" value="ABC TRANSPORTER PERMEASE PROTEIN"/>
    <property type="match status" value="1"/>
</dbReference>
<gene>
    <name evidence="9" type="primary">melD_4</name>
    <name evidence="9" type="ORF">LMG28140_02907</name>
</gene>
<dbReference type="InterPro" id="IPR051393">
    <property type="entry name" value="ABC_transporter_permease"/>
</dbReference>
<sequence>MNKASLLSTQSDLREAKQRGSLKSHERRIGFAFALPSLIAFFIVILIPFLQSLKLSFYRYTIDMDTPRFVGLSNFRKLLSNPDTLSIWLNTLTFVVLTTSITLVLGLAWAVVLNQSFRGKAFLRALSLLPWVLPSTVTAFLAAWIFNGQYGILNAILLQLGVISEPVPWLAEAHSAMASVVLTRVWVSVPLFMAFFLAGLQGVSQDQMDAARVDGCENIGVFRYVVLPHLAPTIIIVTILGAMSNLQAFDVIYALTQGGPVKATTMLSIEVYKQAFQNWDVGSACTIGVLWFLTIAIPSIFYLRILFKREN</sequence>
<evidence type="ECO:0000256" key="1">
    <source>
        <dbReference type="ARBA" id="ARBA00004651"/>
    </source>
</evidence>
<reference evidence="9 10" key="1">
    <citation type="submission" date="2020-10" db="EMBL/GenBank/DDBJ databases">
        <authorList>
            <person name="Peeters C."/>
        </authorList>
    </citation>
    <scope>NUCLEOTIDE SEQUENCE [LARGE SCALE GENOMIC DNA]</scope>
    <source>
        <strain evidence="9 10">LMG 28140</strain>
    </source>
</reference>
<name>A0ABM8NNM6_9BURK</name>
<proteinExistence type="inferred from homology"/>
<evidence type="ECO:0000256" key="3">
    <source>
        <dbReference type="ARBA" id="ARBA00022475"/>
    </source>
</evidence>
<dbReference type="CDD" id="cd06261">
    <property type="entry name" value="TM_PBP2"/>
    <property type="match status" value="1"/>
</dbReference>
<evidence type="ECO:0000256" key="4">
    <source>
        <dbReference type="ARBA" id="ARBA00022692"/>
    </source>
</evidence>
<keyword evidence="10" id="KW-1185">Reference proteome</keyword>
<keyword evidence="4 7" id="KW-0812">Transmembrane</keyword>
<feature type="transmembrane region" description="Helical" evidence="7">
    <location>
        <begin position="125"/>
        <end position="146"/>
    </location>
</feature>
<comment type="subcellular location">
    <subcellularLocation>
        <location evidence="1 7">Cell membrane</location>
        <topology evidence="1 7">Multi-pass membrane protein</topology>
    </subcellularLocation>
</comment>
<dbReference type="RefSeq" id="WP_201643003.1">
    <property type="nucleotide sequence ID" value="NZ_CAJHCP010000006.1"/>
</dbReference>
<accession>A0ABM8NNM6</accession>
<evidence type="ECO:0000313" key="9">
    <source>
        <dbReference type="EMBL" id="CAD6535293.1"/>
    </source>
</evidence>
<dbReference type="Proteomes" id="UP000598032">
    <property type="component" value="Unassembled WGS sequence"/>
</dbReference>
<keyword evidence="3" id="KW-1003">Cell membrane</keyword>
<protein>
    <submittedName>
        <fullName evidence="9">Melibiose/raffinose/stachyose import permease protein MelD</fullName>
    </submittedName>
</protein>
<evidence type="ECO:0000256" key="7">
    <source>
        <dbReference type="RuleBase" id="RU363032"/>
    </source>
</evidence>
<dbReference type="Gene3D" id="1.10.3720.10">
    <property type="entry name" value="MetI-like"/>
    <property type="match status" value="1"/>
</dbReference>
<evidence type="ECO:0000256" key="5">
    <source>
        <dbReference type="ARBA" id="ARBA00022989"/>
    </source>
</evidence>
<dbReference type="SUPFAM" id="SSF161098">
    <property type="entry name" value="MetI-like"/>
    <property type="match status" value="1"/>
</dbReference>
<comment type="similarity">
    <text evidence="7">Belongs to the binding-protein-dependent transport system permease family.</text>
</comment>
<dbReference type="PANTHER" id="PTHR30193:SF37">
    <property type="entry name" value="INNER MEMBRANE ABC TRANSPORTER PERMEASE PROTEIN YCJO"/>
    <property type="match status" value="1"/>
</dbReference>
<feature type="transmembrane region" description="Helical" evidence="7">
    <location>
        <begin position="87"/>
        <end position="113"/>
    </location>
</feature>
<dbReference type="InterPro" id="IPR000515">
    <property type="entry name" value="MetI-like"/>
</dbReference>
<dbReference type="PROSITE" id="PS50928">
    <property type="entry name" value="ABC_TM1"/>
    <property type="match status" value="1"/>
</dbReference>
<evidence type="ECO:0000259" key="8">
    <source>
        <dbReference type="PROSITE" id="PS50928"/>
    </source>
</evidence>
<evidence type="ECO:0000256" key="6">
    <source>
        <dbReference type="ARBA" id="ARBA00023136"/>
    </source>
</evidence>
<comment type="caution">
    <text evidence="9">The sequence shown here is derived from an EMBL/GenBank/DDBJ whole genome shotgun (WGS) entry which is preliminary data.</text>
</comment>
<keyword evidence="5 7" id="KW-1133">Transmembrane helix</keyword>
<feature type="transmembrane region" description="Helical" evidence="7">
    <location>
        <begin position="221"/>
        <end position="243"/>
    </location>
</feature>
<dbReference type="EMBL" id="CAJHCP010000006">
    <property type="protein sequence ID" value="CAD6535293.1"/>
    <property type="molecule type" value="Genomic_DNA"/>
</dbReference>
<feature type="transmembrane region" description="Helical" evidence="7">
    <location>
        <begin position="176"/>
        <end position="200"/>
    </location>
</feature>
<feature type="domain" description="ABC transmembrane type-1" evidence="8">
    <location>
        <begin position="88"/>
        <end position="302"/>
    </location>
</feature>
<evidence type="ECO:0000313" key="10">
    <source>
        <dbReference type="Proteomes" id="UP000598032"/>
    </source>
</evidence>
<evidence type="ECO:0000256" key="2">
    <source>
        <dbReference type="ARBA" id="ARBA00022448"/>
    </source>
</evidence>
<keyword evidence="6 7" id="KW-0472">Membrane</keyword>
<dbReference type="Pfam" id="PF00528">
    <property type="entry name" value="BPD_transp_1"/>
    <property type="match status" value="1"/>
</dbReference>
<keyword evidence="2 7" id="KW-0813">Transport</keyword>
<dbReference type="InterPro" id="IPR035906">
    <property type="entry name" value="MetI-like_sf"/>
</dbReference>
<feature type="transmembrane region" description="Helical" evidence="7">
    <location>
        <begin position="29"/>
        <end position="50"/>
    </location>
</feature>
<feature type="transmembrane region" description="Helical" evidence="7">
    <location>
        <begin position="281"/>
        <end position="303"/>
    </location>
</feature>
<organism evidence="9 10">
    <name type="scientific">Paraburkholderia metrosideri</name>
    <dbReference type="NCBI Taxonomy" id="580937"/>
    <lineage>
        <taxon>Bacteria</taxon>
        <taxon>Pseudomonadati</taxon>
        <taxon>Pseudomonadota</taxon>
        <taxon>Betaproteobacteria</taxon>
        <taxon>Burkholderiales</taxon>
        <taxon>Burkholderiaceae</taxon>
        <taxon>Paraburkholderia</taxon>
    </lineage>
</organism>